<sequence length="249" mass="25980">MAGTAKAREAPQGTCLGLGVPIDIDSIGDGGALSTSGQHRLGSLGFMALPEFSARDPRGVSGNYGFLDYQLCLRWVQEHVAAFGGDASNVTLMGQSSGGTLNHAHLAAPGSEGLFHRVIALSGAPGSPKLSQASKEEQDRRIWLPRTGCAESSSVLDCLLGLGSVEIAQAIPEIYTREDTTDYPVKPGPSEIPWAELLHVDGVTIAWNMEEALAKGPYAAEADGPPPSSDHGGGTVWRRHSAAAGVLQQ</sequence>
<evidence type="ECO:0000256" key="3">
    <source>
        <dbReference type="RuleBase" id="RU361235"/>
    </source>
</evidence>
<comment type="caution">
    <text evidence="6">The sequence shown here is derived from an EMBL/GenBank/DDBJ whole genome shotgun (WGS) entry which is preliminary data.</text>
</comment>
<dbReference type="AlphaFoldDB" id="A0A1Q9E6W5"/>
<comment type="similarity">
    <text evidence="1 3">Belongs to the type-B carboxylesterase/lipase family.</text>
</comment>
<name>A0A1Q9E6W5_SYMMI</name>
<dbReference type="GO" id="GO:0016787">
    <property type="term" value="F:hydrolase activity"/>
    <property type="evidence" value="ECO:0007669"/>
    <property type="project" value="UniProtKB-KW"/>
</dbReference>
<feature type="domain" description="Carboxylesterase type B" evidence="5">
    <location>
        <begin position="38"/>
        <end position="187"/>
    </location>
</feature>
<evidence type="ECO:0000259" key="5">
    <source>
        <dbReference type="Pfam" id="PF00135"/>
    </source>
</evidence>
<evidence type="ECO:0000313" key="7">
    <source>
        <dbReference type="Proteomes" id="UP000186817"/>
    </source>
</evidence>
<organism evidence="6 7">
    <name type="scientific">Symbiodinium microadriaticum</name>
    <name type="common">Dinoflagellate</name>
    <name type="synonym">Zooxanthella microadriatica</name>
    <dbReference type="NCBI Taxonomy" id="2951"/>
    <lineage>
        <taxon>Eukaryota</taxon>
        <taxon>Sar</taxon>
        <taxon>Alveolata</taxon>
        <taxon>Dinophyceae</taxon>
        <taxon>Suessiales</taxon>
        <taxon>Symbiodiniaceae</taxon>
        <taxon>Symbiodinium</taxon>
    </lineage>
</organism>
<dbReference type="PROSITE" id="PS00122">
    <property type="entry name" value="CARBOXYLESTERASE_B_1"/>
    <property type="match status" value="1"/>
</dbReference>
<evidence type="ECO:0000256" key="1">
    <source>
        <dbReference type="ARBA" id="ARBA00005964"/>
    </source>
</evidence>
<proteinExistence type="inferred from homology"/>
<dbReference type="EMBL" id="LSRX01000244">
    <property type="protein sequence ID" value="OLQ03163.1"/>
    <property type="molecule type" value="Genomic_DNA"/>
</dbReference>
<dbReference type="PANTHER" id="PTHR43142">
    <property type="entry name" value="CARBOXYLIC ESTER HYDROLASE"/>
    <property type="match status" value="1"/>
</dbReference>
<dbReference type="SUPFAM" id="SSF53474">
    <property type="entry name" value="alpha/beta-Hydrolases"/>
    <property type="match status" value="1"/>
</dbReference>
<dbReference type="PANTHER" id="PTHR43142:SF1">
    <property type="entry name" value="CARBOXYLIC ESTER HYDROLASE"/>
    <property type="match status" value="1"/>
</dbReference>
<dbReference type="Gene3D" id="3.40.50.1820">
    <property type="entry name" value="alpha/beta hydrolase"/>
    <property type="match status" value="1"/>
</dbReference>
<protein>
    <recommendedName>
        <fullName evidence="3">Carboxylic ester hydrolase</fullName>
        <ecNumber evidence="3">3.1.1.-</ecNumber>
    </recommendedName>
</protein>
<evidence type="ECO:0000256" key="2">
    <source>
        <dbReference type="ARBA" id="ARBA00022801"/>
    </source>
</evidence>
<dbReference type="InterPro" id="IPR002018">
    <property type="entry name" value="CarbesteraseB"/>
</dbReference>
<accession>A0A1Q9E6W5</accession>
<dbReference type="OrthoDB" id="19653at2759"/>
<feature type="region of interest" description="Disordered" evidence="4">
    <location>
        <begin position="218"/>
        <end position="249"/>
    </location>
</feature>
<evidence type="ECO:0000313" key="6">
    <source>
        <dbReference type="EMBL" id="OLQ03163.1"/>
    </source>
</evidence>
<keyword evidence="2 3" id="KW-0378">Hydrolase</keyword>
<dbReference type="Pfam" id="PF00135">
    <property type="entry name" value="COesterase"/>
    <property type="match status" value="1"/>
</dbReference>
<dbReference type="EC" id="3.1.1.-" evidence="3"/>
<dbReference type="InterPro" id="IPR019826">
    <property type="entry name" value="Carboxylesterase_B_AS"/>
</dbReference>
<dbReference type="InterPro" id="IPR029058">
    <property type="entry name" value="AB_hydrolase_fold"/>
</dbReference>
<dbReference type="Proteomes" id="UP000186817">
    <property type="component" value="Unassembled WGS sequence"/>
</dbReference>
<evidence type="ECO:0000256" key="4">
    <source>
        <dbReference type="SAM" id="MobiDB-lite"/>
    </source>
</evidence>
<reference evidence="6 7" key="1">
    <citation type="submission" date="2016-02" db="EMBL/GenBank/DDBJ databases">
        <title>Genome analysis of coral dinoflagellate symbionts highlights evolutionary adaptations to a symbiotic lifestyle.</title>
        <authorList>
            <person name="Aranda M."/>
            <person name="Li Y."/>
            <person name="Liew Y.J."/>
            <person name="Baumgarten S."/>
            <person name="Simakov O."/>
            <person name="Wilson M."/>
            <person name="Piel J."/>
            <person name="Ashoor H."/>
            <person name="Bougouffa S."/>
            <person name="Bajic V.B."/>
            <person name="Ryu T."/>
            <person name="Ravasi T."/>
            <person name="Bayer T."/>
            <person name="Micklem G."/>
            <person name="Kim H."/>
            <person name="Bhak J."/>
            <person name="Lajeunesse T.C."/>
            <person name="Voolstra C.R."/>
        </authorList>
    </citation>
    <scope>NUCLEOTIDE SEQUENCE [LARGE SCALE GENOMIC DNA]</scope>
    <source>
        <strain evidence="6 7">CCMP2467</strain>
    </source>
</reference>
<gene>
    <name evidence="6" type="primary">ACHE</name>
    <name evidence="6" type="ORF">AK812_SmicGene13931</name>
</gene>
<keyword evidence="7" id="KW-1185">Reference proteome</keyword>